<dbReference type="PROSITE" id="PS50305">
    <property type="entry name" value="SIRTUIN"/>
    <property type="match status" value="1"/>
</dbReference>
<dbReference type="InterPro" id="IPR029035">
    <property type="entry name" value="DHS-like_NAD/FAD-binding_dom"/>
</dbReference>
<gene>
    <name evidence="4" type="ORF">HMPREF3187_00045</name>
</gene>
<reference evidence="4 5" key="1">
    <citation type="submission" date="2016-01" db="EMBL/GenBank/DDBJ databases">
        <authorList>
            <person name="Oliw E.H."/>
        </authorList>
    </citation>
    <scope>NUCLEOTIDE SEQUENCE [LARGE SCALE GENOMIC DNA]</scope>
    <source>
        <strain evidence="4 5">KA00635</strain>
    </source>
</reference>
<dbReference type="STRING" id="87541.AWM71_04740"/>
<dbReference type="EMBL" id="LSCQ01000007">
    <property type="protein sequence ID" value="KXB38293.1"/>
    <property type="molecule type" value="Genomic_DNA"/>
</dbReference>
<evidence type="ECO:0000313" key="5">
    <source>
        <dbReference type="Proteomes" id="UP000070422"/>
    </source>
</evidence>
<feature type="domain" description="Deacetylase sirtuin-type" evidence="3">
    <location>
        <begin position="10"/>
        <end position="289"/>
    </location>
</feature>
<dbReference type="GO" id="GO:0046872">
    <property type="term" value="F:metal ion binding"/>
    <property type="evidence" value="ECO:0007669"/>
    <property type="project" value="UniProtKB-KW"/>
</dbReference>
<feature type="binding site" evidence="2">
    <location>
        <position position="148"/>
    </location>
    <ligand>
        <name>Zn(2+)</name>
        <dbReference type="ChEBI" id="CHEBI:29105"/>
    </ligand>
</feature>
<dbReference type="AlphaFoldDB" id="A0A133Y589"/>
<comment type="caution">
    <text evidence="2">Lacks conserved residue(s) required for the propagation of feature annotation.</text>
</comment>
<proteinExistence type="predicted"/>
<keyword evidence="2" id="KW-0862">Zinc</keyword>
<organism evidence="4 5">
    <name type="scientific">Aerococcus christensenii</name>
    <dbReference type="NCBI Taxonomy" id="87541"/>
    <lineage>
        <taxon>Bacteria</taxon>
        <taxon>Bacillati</taxon>
        <taxon>Bacillota</taxon>
        <taxon>Bacilli</taxon>
        <taxon>Lactobacillales</taxon>
        <taxon>Aerococcaceae</taxon>
        <taxon>Aerococcus</taxon>
    </lineage>
</organism>
<comment type="caution">
    <text evidence="4">The sequence shown here is derived from an EMBL/GenBank/DDBJ whole genome shotgun (WGS) entry which is preliminary data.</text>
</comment>
<feature type="binding site" evidence="2">
    <location>
        <position position="183"/>
    </location>
    <ligand>
        <name>Zn(2+)</name>
        <dbReference type="ChEBI" id="CHEBI:29105"/>
    </ligand>
</feature>
<feature type="binding site" evidence="2">
    <location>
        <position position="152"/>
    </location>
    <ligand>
        <name>Zn(2+)</name>
        <dbReference type="ChEBI" id="CHEBI:29105"/>
    </ligand>
</feature>
<keyword evidence="1" id="KW-0520">NAD</keyword>
<dbReference type="Gene3D" id="3.40.50.1220">
    <property type="entry name" value="TPP-binding domain"/>
    <property type="match status" value="1"/>
</dbReference>
<keyword evidence="2" id="KW-0479">Metal-binding</keyword>
<dbReference type="Proteomes" id="UP000070422">
    <property type="component" value="Unassembled WGS sequence"/>
</dbReference>
<sequence>MEEPSLWRAMQLSADKESDFLRTALEEAEAIVVGIGAGMSAADGFTYIGPRFEKAFPDFIKKYHLLDMLQAFLYDYPTWEEYWAFASRFAIMNGIEQEAGKSYQHLNQFLQGKNYYVITTNADNSFPKAGFSEDKVHYYQGKYVLMQCSKHCHPKTYRKDDLLYQMRDQQKDMKIPSELVPRCPMCSEPLEVNKRTAENGMVEDADWHRHQADYEAFIQANKGKKILYLEIGVGNTTPQFIREPFQEWTAENPKALYVMMNQKPYHIPKDIRSQSRRLKENLADVIQAL</sequence>
<dbReference type="RefSeq" id="WP_060936265.1">
    <property type="nucleotide sequence ID" value="NZ_JASOZP010000023.1"/>
</dbReference>
<evidence type="ECO:0000256" key="1">
    <source>
        <dbReference type="ARBA" id="ARBA00023027"/>
    </source>
</evidence>
<dbReference type="PATRIC" id="fig|87541.4.peg.45"/>
<evidence type="ECO:0000256" key="2">
    <source>
        <dbReference type="PROSITE-ProRule" id="PRU00236"/>
    </source>
</evidence>
<dbReference type="InterPro" id="IPR026590">
    <property type="entry name" value="Ssirtuin_cat_dom"/>
</dbReference>
<name>A0A133Y589_9LACT</name>
<accession>A0A133Y589</accession>
<dbReference type="SUPFAM" id="SSF52467">
    <property type="entry name" value="DHS-like NAD/FAD-binding domain"/>
    <property type="match status" value="1"/>
</dbReference>
<protein>
    <recommendedName>
        <fullName evidence="3">Deacetylase sirtuin-type domain-containing protein</fullName>
    </recommendedName>
</protein>
<feature type="binding site" evidence="2">
    <location>
        <position position="186"/>
    </location>
    <ligand>
        <name>Zn(2+)</name>
        <dbReference type="ChEBI" id="CHEBI:29105"/>
    </ligand>
</feature>
<dbReference type="OrthoDB" id="394960at2"/>
<evidence type="ECO:0000259" key="3">
    <source>
        <dbReference type="PROSITE" id="PS50305"/>
    </source>
</evidence>
<evidence type="ECO:0000313" key="4">
    <source>
        <dbReference type="EMBL" id="KXB38293.1"/>
    </source>
</evidence>